<dbReference type="AlphaFoldDB" id="A0AAT9G9C1"/>
<dbReference type="NCBIfam" id="NF004733">
    <property type="entry name" value="PRK06074.1-5"/>
    <property type="match status" value="1"/>
</dbReference>
<gene>
    <name evidence="3" type="primary">nuoC</name>
    <name evidence="5" type="ORF">DMENIID0002_10510</name>
</gene>
<dbReference type="Gene3D" id="3.30.460.80">
    <property type="entry name" value="NADH:ubiquinone oxidoreductase, 30kDa subunit"/>
    <property type="match status" value="1"/>
</dbReference>
<name>A0AAT9G9C1_9RICK</name>
<dbReference type="HAMAP" id="MF_01357">
    <property type="entry name" value="NDH1_NuoC"/>
    <property type="match status" value="1"/>
</dbReference>
<comment type="subunit">
    <text evidence="3">NDH-1 is composed of 14 different subunits. Subunits NuoB, C, D, E, F, and G constitute the peripheral sector of the complex.</text>
</comment>
<organism evidence="5">
    <name type="scientific">Candidatus Tisiphia endosymbiont of Sergentomyia squamirostris</name>
    <dbReference type="NCBI Taxonomy" id="3113639"/>
    <lineage>
        <taxon>Bacteria</taxon>
        <taxon>Pseudomonadati</taxon>
        <taxon>Pseudomonadota</taxon>
        <taxon>Alphaproteobacteria</taxon>
        <taxon>Rickettsiales</taxon>
        <taxon>Rickettsiaceae</taxon>
        <taxon>Rickettsieae</taxon>
        <taxon>Candidatus Tisiphia</taxon>
    </lineage>
</organism>
<keyword evidence="2 3" id="KW-0813">Transport</keyword>
<dbReference type="GO" id="GO:0005886">
    <property type="term" value="C:plasma membrane"/>
    <property type="evidence" value="ECO:0007669"/>
    <property type="project" value="UniProtKB-SubCell"/>
</dbReference>
<accession>A0AAT9G9C1</accession>
<dbReference type="InterPro" id="IPR037232">
    <property type="entry name" value="NADH_quin_OxRdtase_su_C/D-like"/>
</dbReference>
<proteinExistence type="inferred from homology"/>
<dbReference type="InterPro" id="IPR001268">
    <property type="entry name" value="NADH_UbQ_OxRdtase_30kDa_su"/>
</dbReference>
<keyword evidence="3" id="KW-0874">Quinone</keyword>
<keyword evidence="3" id="KW-0520">NAD</keyword>
<protein>
    <recommendedName>
        <fullName evidence="3">NADH-quinone oxidoreductase subunit C</fullName>
        <ecNumber evidence="3">7.1.1.-</ecNumber>
    </recommendedName>
    <alternativeName>
        <fullName evidence="3">NADH dehydrogenase I subunit C</fullName>
    </alternativeName>
    <alternativeName>
        <fullName evidence="3">NDH-1 subunit C</fullName>
    </alternativeName>
</protein>
<evidence type="ECO:0000256" key="2">
    <source>
        <dbReference type="ARBA" id="ARBA00022448"/>
    </source>
</evidence>
<comment type="subcellular location">
    <subcellularLocation>
        <location evidence="3">Cell membrane</location>
        <topology evidence="3">Peripheral membrane protein</topology>
        <orientation evidence="3">Cytoplasmic side</orientation>
    </subcellularLocation>
</comment>
<dbReference type="NCBIfam" id="TIGR01961">
    <property type="entry name" value="NuoC_fam"/>
    <property type="match status" value="1"/>
</dbReference>
<keyword evidence="3" id="KW-0472">Membrane</keyword>
<comment type="function">
    <text evidence="3">NDH-1 shuttles electrons from NADH, via FMN and iron-sulfur (Fe-S) centers, to quinones in the respiratory chain. The immediate electron acceptor for the enzyme in this species is believed to be ubiquinone. Couples the redox reaction to proton translocation (for every two electrons transferred, four hydrogen ions are translocated across the cytoplasmic membrane), and thus conserves the redox energy in a proton gradient.</text>
</comment>
<dbReference type="PANTHER" id="PTHR10884:SF14">
    <property type="entry name" value="NADH DEHYDROGENASE [UBIQUINONE] IRON-SULFUR PROTEIN 3, MITOCHONDRIAL"/>
    <property type="match status" value="1"/>
</dbReference>
<dbReference type="EMBL" id="AP029170">
    <property type="protein sequence ID" value="BFD46405.1"/>
    <property type="molecule type" value="Genomic_DNA"/>
</dbReference>
<keyword evidence="3" id="KW-1003">Cell membrane</keyword>
<keyword evidence="3" id="KW-1278">Translocase</keyword>
<dbReference type="Pfam" id="PF00329">
    <property type="entry name" value="Complex1_30kDa"/>
    <property type="match status" value="1"/>
</dbReference>
<comment type="catalytic activity">
    <reaction evidence="3">
        <text>a quinone + NADH + 5 H(+)(in) = a quinol + NAD(+) + 4 H(+)(out)</text>
        <dbReference type="Rhea" id="RHEA:57888"/>
        <dbReference type="ChEBI" id="CHEBI:15378"/>
        <dbReference type="ChEBI" id="CHEBI:24646"/>
        <dbReference type="ChEBI" id="CHEBI:57540"/>
        <dbReference type="ChEBI" id="CHEBI:57945"/>
        <dbReference type="ChEBI" id="CHEBI:132124"/>
    </reaction>
</comment>
<evidence type="ECO:0000259" key="4">
    <source>
        <dbReference type="Pfam" id="PF00329"/>
    </source>
</evidence>
<evidence type="ECO:0000256" key="1">
    <source>
        <dbReference type="ARBA" id="ARBA00007569"/>
    </source>
</evidence>
<dbReference type="GO" id="GO:0048038">
    <property type="term" value="F:quinone binding"/>
    <property type="evidence" value="ECO:0007669"/>
    <property type="project" value="UniProtKB-KW"/>
</dbReference>
<keyword evidence="3" id="KW-0830">Ubiquinone</keyword>
<sequence length="198" mass="22808">MENIIDDLIKNQELEITALPVNDLNIHFTSYKAGIESLLPFLSAIKESEDLRFTVLTDLFAADFLNRSNRFEIVYNLLSLKLNKRILVKIEAGEHDIIPSVAKIFSAACWYEREAYDMFGVIFGGSHDNRRILTDYDFVGHPLRKDFPLTGYVQVKYDENLAKVVYEPVKLDQPYREFDFSSSWQGPSYVLPGDEKAK</sequence>
<dbReference type="InterPro" id="IPR010218">
    <property type="entry name" value="NADH_DH_suC"/>
</dbReference>
<dbReference type="EC" id="7.1.1.-" evidence="3"/>
<reference evidence="5" key="1">
    <citation type="submission" date="2024-01" db="EMBL/GenBank/DDBJ databases">
        <title>Sequencing the genomes of a sandfly, Sergentomyia squamirostris, and its two endosymbionts.</title>
        <authorList>
            <person name="Itokawa K."/>
            <person name="Sanjoba C."/>
        </authorList>
    </citation>
    <scope>NUCLEOTIDE SEQUENCE</scope>
    <source>
        <strain evidence="5">RiSSQ</strain>
    </source>
</reference>
<evidence type="ECO:0000256" key="3">
    <source>
        <dbReference type="HAMAP-Rule" id="MF_01357"/>
    </source>
</evidence>
<evidence type="ECO:0000313" key="5">
    <source>
        <dbReference type="EMBL" id="BFD46405.1"/>
    </source>
</evidence>
<dbReference type="GO" id="GO:0008137">
    <property type="term" value="F:NADH dehydrogenase (ubiquinone) activity"/>
    <property type="evidence" value="ECO:0007669"/>
    <property type="project" value="InterPro"/>
</dbReference>
<feature type="domain" description="NADH:ubiquinone oxidoreductase 30kDa subunit" evidence="4">
    <location>
        <begin position="36"/>
        <end position="152"/>
    </location>
</feature>
<dbReference type="SUPFAM" id="SSF143243">
    <property type="entry name" value="Nqo5-like"/>
    <property type="match status" value="1"/>
</dbReference>
<dbReference type="PANTHER" id="PTHR10884">
    <property type="entry name" value="NADH DEHYDROGENASE UBIQUINONE IRON-SULFUR PROTEIN 3"/>
    <property type="match status" value="1"/>
</dbReference>
<dbReference type="GO" id="GO:0050136">
    <property type="term" value="F:NADH dehydrogenase (quinone) (non-electrogenic) activity"/>
    <property type="evidence" value="ECO:0007669"/>
    <property type="project" value="UniProtKB-UniRule"/>
</dbReference>
<comment type="similarity">
    <text evidence="1 3">Belongs to the complex I 30 kDa subunit family.</text>
</comment>